<name>D5RKW6_9PROT</name>
<dbReference type="EMBL" id="ADVL01000284">
    <property type="protein sequence ID" value="EFH12061.1"/>
    <property type="molecule type" value="Genomic_DNA"/>
</dbReference>
<feature type="compositionally biased region" description="Basic residues" evidence="1">
    <location>
        <begin position="52"/>
        <end position="62"/>
    </location>
</feature>
<evidence type="ECO:0000313" key="3">
    <source>
        <dbReference type="Proteomes" id="UP000005324"/>
    </source>
</evidence>
<evidence type="ECO:0000313" key="2">
    <source>
        <dbReference type="EMBL" id="EFH12061.1"/>
    </source>
</evidence>
<dbReference type="RefSeq" id="WP_007004950.1">
    <property type="nucleotide sequence ID" value="NZ_GG770780.1"/>
</dbReference>
<protein>
    <submittedName>
        <fullName evidence="2">Uncharacterized protein</fullName>
    </submittedName>
</protein>
<evidence type="ECO:0000256" key="1">
    <source>
        <dbReference type="SAM" id="MobiDB-lite"/>
    </source>
</evidence>
<proteinExistence type="predicted"/>
<dbReference type="Proteomes" id="UP000005324">
    <property type="component" value="Unassembled WGS sequence"/>
</dbReference>
<reference evidence="2 3" key="1">
    <citation type="submission" date="2010-04" db="EMBL/GenBank/DDBJ databases">
        <authorList>
            <person name="Qin X."/>
            <person name="Bachman B."/>
            <person name="Battles P."/>
            <person name="Bell A."/>
            <person name="Bess C."/>
            <person name="Bickham C."/>
            <person name="Chaboub L."/>
            <person name="Chen D."/>
            <person name="Coyle M."/>
            <person name="Deiros D.R."/>
            <person name="Dinh H."/>
            <person name="Forbes L."/>
            <person name="Fowler G."/>
            <person name="Francisco L."/>
            <person name="Fu Q."/>
            <person name="Gubbala S."/>
            <person name="Hale W."/>
            <person name="Han Y."/>
            <person name="Hemphill L."/>
            <person name="Highlander S.K."/>
            <person name="Hirani K."/>
            <person name="Hogues M."/>
            <person name="Jackson L."/>
            <person name="Jakkamsetti A."/>
            <person name="Javaid M."/>
            <person name="Jiang H."/>
            <person name="Korchina V."/>
            <person name="Kovar C."/>
            <person name="Lara F."/>
            <person name="Lee S."/>
            <person name="Mata R."/>
            <person name="Mathew T."/>
            <person name="Moen C."/>
            <person name="Morales K."/>
            <person name="Munidasa M."/>
            <person name="Nazareth L."/>
            <person name="Ngo R."/>
            <person name="Nguyen L."/>
            <person name="Okwuonu G."/>
            <person name="Ongeri F."/>
            <person name="Patil S."/>
            <person name="Petrosino J."/>
            <person name="Pham C."/>
            <person name="Pham P."/>
            <person name="Pu L.-L."/>
            <person name="Puazo M."/>
            <person name="Raj R."/>
            <person name="Reid J."/>
            <person name="Rouhana J."/>
            <person name="Saada N."/>
            <person name="Shang Y."/>
            <person name="Simmons D."/>
            <person name="Thornton R."/>
            <person name="Warren J."/>
            <person name="Weissenberger G."/>
            <person name="Zhang J."/>
            <person name="Zhang L."/>
            <person name="Zhou C."/>
            <person name="Zhu D."/>
            <person name="Muzny D."/>
            <person name="Worley K."/>
            <person name="Gibbs R."/>
        </authorList>
    </citation>
    <scope>NUCLEOTIDE SEQUENCE [LARGE SCALE GENOMIC DNA]</scope>
    <source>
        <strain evidence="2 3">ATCC 49957</strain>
    </source>
</reference>
<gene>
    <name evidence="2" type="ORF">HMPREF0731_1726</name>
</gene>
<dbReference type="OrthoDB" id="7273896at2"/>
<organism evidence="2 3">
    <name type="scientific">Pseudoroseomonas cervicalis ATCC 49957</name>
    <dbReference type="NCBI Taxonomy" id="525371"/>
    <lineage>
        <taxon>Bacteria</taxon>
        <taxon>Pseudomonadati</taxon>
        <taxon>Pseudomonadota</taxon>
        <taxon>Alphaproteobacteria</taxon>
        <taxon>Acetobacterales</taxon>
        <taxon>Roseomonadaceae</taxon>
        <taxon>Roseomonas</taxon>
    </lineage>
</organism>
<accession>D5RKW6</accession>
<feature type="region of interest" description="Disordered" evidence="1">
    <location>
        <begin position="1"/>
        <end position="34"/>
    </location>
</feature>
<comment type="caution">
    <text evidence="2">The sequence shown here is derived from an EMBL/GenBank/DDBJ whole genome shotgun (WGS) entry which is preliminary data.</text>
</comment>
<feature type="region of interest" description="Disordered" evidence="1">
    <location>
        <begin position="43"/>
        <end position="62"/>
    </location>
</feature>
<sequence length="62" mass="6576">MPEDRKPDPAPLEEEDRATGSVGQPIPPGEVQPGEMNELAATLGGPVDVFPGRRRKPVQSGD</sequence>
<dbReference type="HOGENOM" id="CLU_2893500_0_0_5"/>
<keyword evidence="3" id="KW-1185">Reference proteome</keyword>
<dbReference type="AlphaFoldDB" id="D5RKW6"/>